<evidence type="ECO:0000259" key="1">
    <source>
        <dbReference type="Pfam" id="PF04961"/>
    </source>
</evidence>
<name>A0AAD2CD45_9STRA</name>
<dbReference type="SUPFAM" id="SSF101262">
    <property type="entry name" value="Methenyltetrahydrofolate cyclohydrolase-like"/>
    <property type="match status" value="1"/>
</dbReference>
<keyword evidence="3" id="KW-1185">Reference proteome</keyword>
<protein>
    <recommendedName>
        <fullName evidence="1">Cyclodeaminase/cyclohydrolase domain-containing protein</fullName>
    </recommendedName>
</protein>
<proteinExistence type="predicted"/>
<dbReference type="Gene3D" id="1.20.120.680">
    <property type="entry name" value="Formiminotetrahydrofolate cyclodeaminase monomer, up-and-down helical bundle"/>
    <property type="match status" value="1"/>
</dbReference>
<evidence type="ECO:0000313" key="3">
    <source>
        <dbReference type="Proteomes" id="UP001295423"/>
    </source>
</evidence>
<gene>
    <name evidence="2" type="ORF">CYCCA115_LOCUS938</name>
</gene>
<reference evidence="2" key="1">
    <citation type="submission" date="2023-08" db="EMBL/GenBank/DDBJ databases">
        <authorList>
            <person name="Audoor S."/>
            <person name="Bilcke G."/>
        </authorList>
    </citation>
    <scope>NUCLEOTIDE SEQUENCE</scope>
</reference>
<feature type="domain" description="Cyclodeaminase/cyclohydrolase" evidence="1">
    <location>
        <begin position="8"/>
        <end position="166"/>
    </location>
</feature>
<evidence type="ECO:0000313" key="2">
    <source>
        <dbReference type="EMBL" id="CAJ1921646.1"/>
    </source>
</evidence>
<sequence>MMALSQQSINEFCKNLAAKQPTPGGGASAAMVAAIGAATAAMSAAYTQRKKDEESGAAEHARQLVEKMNIAELEAMADDDEKAYKDLQSTWKKDCTLSEEEIKAIQDRALKVPTVLVEACHQRILAVNEFLPHCNPNITSDAKVGIHSLAGAARSAYQTVLVNTPPEDEKKRICGLLLEIGAIEQDMLKLE</sequence>
<organism evidence="2 3">
    <name type="scientific">Cylindrotheca closterium</name>
    <dbReference type="NCBI Taxonomy" id="2856"/>
    <lineage>
        <taxon>Eukaryota</taxon>
        <taxon>Sar</taxon>
        <taxon>Stramenopiles</taxon>
        <taxon>Ochrophyta</taxon>
        <taxon>Bacillariophyta</taxon>
        <taxon>Bacillariophyceae</taxon>
        <taxon>Bacillariophycidae</taxon>
        <taxon>Bacillariales</taxon>
        <taxon>Bacillariaceae</taxon>
        <taxon>Cylindrotheca</taxon>
    </lineage>
</organism>
<dbReference type="EMBL" id="CAKOGP040000002">
    <property type="protein sequence ID" value="CAJ1921646.1"/>
    <property type="molecule type" value="Genomic_DNA"/>
</dbReference>
<dbReference type="AlphaFoldDB" id="A0AAD2CD45"/>
<dbReference type="InterPro" id="IPR036178">
    <property type="entry name" value="Formintransfe-cycloase-like_sf"/>
</dbReference>
<dbReference type="Pfam" id="PF04961">
    <property type="entry name" value="FTCD_C"/>
    <property type="match status" value="1"/>
</dbReference>
<comment type="caution">
    <text evidence="2">The sequence shown here is derived from an EMBL/GenBank/DDBJ whole genome shotgun (WGS) entry which is preliminary data.</text>
</comment>
<dbReference type="InterPro" id="IPR007044">
    <property type="entry name" value="Cyclodeamin/CycHdrlase"/>
</dbReference>
<dbReference type="GO" id="GO:0003824">
    <property type="term" value="F:catalytic activity"/>
    <property type="evidence" value="ECO:0007669"/>
    <property type="project" value="InterPro"/>
</dbReference>
<accession>A0AAD2CD45</accession>
<dbReference type="Proteomes" id="UP001295423">
    <property type="component" value="Unassembled WGS sequence"/>
</dbReference>